<dbReference type="Pfam" id="PF13930">
    <property type="entry name" value="Endonuclea_NS_2"/>
    <property type="match status" value="1"/>
</dbReference>
<evidence type="ECO:0000259" key="1">
    <source>
        <dbReference type="Pfam" id="PF13930"/>
    </source>
</evidence>
<organism evidence="2 3">
    <name type="scientific">Jiangella anatolica</name>
    <dbReference type="NCBI Taxonomy" id="2670374"/>
    <lineage>
        <taxon>Bacteria</taxon>
        <taxon>Bacillati</taxon>
        <taxon>Actinomycetota</taxon>
        <taxon>Actinomycetes</taxon>
        <taxon>Jiangellales</taxon>
        <taxon>Jiangellaceae</taxon>
        <taxon>Jiangella</taxon>
    </lineage>
</organism>
<dbReference type="Proteomes" id="UP000248764">
    <property type="component" value="Unassembled WGS sequence"/>
</dbReference>
<sequence>MGDRPIRDSAEALRQVRDDDLPRELDGVLEVMRGNAEQVRRLVEQAAGGGPATRAVADAVDAAAGELLAGVSGLGDEVAAALSGVADELTELVRPVGAAATASAPPAPAAPARALPVIHISGTDRKDAKIRAKPPPDHVIVVDESMVYTTDGAGWVVSVDAALTARPPGKRKKYAQRTVEGKLPGDDAGHLIASMLGGIGDKINLTPMEADLNRRRFAKLERRWKRAIDEGKPVSVKIVLYYTDGTHRPGVITVTHTIDGVTKTVKFPNPLPGDPP</sequence>
<dbReference type="Gene3D" id="3.40.570.10">
    <property type="entry name" value="Extracellular Endonuclease, subunit A"/>
    <property type="match status" value="1"/>
</dbReference>
<keyword evidence="3" id="KW-1185">Reference proteome</keyword>
<dbReference type="InterPro" id="IPR044929">
    <property type="entry name" value="DNA/RNA_non-sp_Endonuclease_sf"/>
</dbReference>
<accession>A0A2W2BZJ2</accession>
<dbReference type="RefSeq" id="WP_111256905.1">
    <property type="nucleotide sequence ID" value="NZ_POTW01000066.1"/>
</dbReference>
<dbReference type="AlphaFoldDB" id="A0A2W2BZJ2"/>
<evidence type="ECO:0000313" key="2">
    <source>
        <dbReference type="EMBL" id="PZF81087.1"/>
    </source>
</evidence>
<reference evidence="2 3" key="1">
    <citation type="submission" date="2018-01" db="EMBL/GenBank/DDBJ databases">
        <title>Draft genome sequence of Jiangella sp. GTF31.</title>
        <authorList>
            <person name="Sahin N."/>
            <person name="Ay H."/>
            <person name="Saygin H."/>
        </authorList>
    </citation>
    <scope>NUCLEOTIDE SEQUENCE [LARGE SCALE GENOMIC DNA]</scope>
    <source>
        <strain evidence="2 3">GTF31</strain>
    </source>
</reference>
<protein>
    <recommendedName>
        <fullName evidence="1">Type VII secretion system protein EssD-like domain-containing protein</fullName>
    </recommendedName>
</protein>
<name>A0A2W2BZJ2_9ACTN</name>
<feature type="domain" description="Type VII secretion system protein EssD-like" evidence="1">
    <location>
        <begin position="145"/>
        <end position="259"/>
    </location>
</feature>
<dbReference type="EMBL" id="POTW01000066">
    <property type="protein sequence ID" value="PZF81087.1"/>
    <property type="molecule type" value="Genomic_DNA"/>
</dbReference>
<dbReference type="InterPro" id="IPR044927">
    <property type="entry name" value="Endonuclea_NS_2"/>
</dbReference>
<gene>
    <name evidence="2" type="ORF">C1I92_22550</name>
</gene>
<comment type="caution">
    <text evidence="2">The sequence shown here is derived from an EMBL/GenBank/DDBJ whole genome shotgun (WGS) entry which is preliminary data.</text>
</comment>
<evidence type="ECO:0000313" key="3">
    <source>
        <dbReference type="Proteomes" id="UP000248764"/>
    </source>
</evidence>
<proteinExistence type="predicted"/>